<sequence>MKTLTSLLLTAIFAFGILPAQAGQVNSLPEVQKAFSMKGDGIDNRFCAELKKQGKEPAGMCF</sequence>
<accession>A0ABP6V7Y2</accession>
<keyword evidence="1" id="KW-0732">Signal</keyword>
<reference evidence="3" key="1">
    <citation type="journal article" date="2019" name="Int. J. Syst. Evol. Microbiol.">
        <title>The Global Catalogue of Microorganisms (GCM) 10K type strain sequencing project: providing services to taxonomists for standard genome sequencing and annotation.</title>
        <authorList>
            <consortium name="The Broad Institute Genomics Platform"/>
            <consortium name="The Broad Institute Genome Sequencing Center for Infectious Disease"/>
            <person name="Wu L."/>
            <person name="Ma J."/>
        </authorList>
    </citation>
    <scope>NUCLEOTIDE SEQUENCE [LARGE SCALE GENOMIC DNA]</scope>
    <source>
        <strain evidence="3">JCM 17110</strain>
    </source>
</reference>
<comment type="caution">
    <text evidence="2">The sequence shown here is derived from an EMBL/GenBank/DDBJ whole genome shotgun (WGS) entry which is preliminary data.</text>
</comment>
<feature type="chain" id="PRO_5046496023" evidence="1">
    <location>
        <begin position="23"/>
        <end position="62"/>
    </location>
</feature>
<evidence type="ECO:0000256" key="1">
    <source>
        <dbReference type="SAM" id="SignalP"/>
    </source>
</evidence>
<dbReference type="RefSeq" id="WP_344954850.1">
    <property type="nucleotide sequence ID" value="NZ_BAABCX010000001.1"/>
</dbReference>
<keyword evidence="3" id="KW-1185">Reference proteome</keyword>
<gene>
    <name evidence="2" type="ORF">GCM10022394_07340</name>
</gene>
<evidence type="ECO:0000313" key="3">
    <source>
        <dbReference type="Proteomes" id="UP001500795"/>
    </source>
</evidence>
<evidence type="ECO:0000313" key="2">
    <source>
        <dbReference type="EMBL" id="GAA3530571.1"/>
    </source>
</evidence>
<protein>
    <submittedName>
        <fullName evidence="2">Uncharacterized protein</fullName>
    </submittedName>
</protein>
<proteinExistence type="predicted"/>
<feature type="signal peptide" evidence="1">
    <location>
        <begin position="1"/>
        <end position="22"/>
    </location>
</feature>
<organism evidence="2 3">
    <name type="scientific">Zobellella aerophila</name>
    <dbReference type="NCBI Taxonomy" id="870480"/>
    <lineage>
        <taxon>Bacteria</taxon>
        <taxon>Pseudomonadati</taxon>
        <taxon>Pseudomonadota</taxon>
        <taxon>Gammaproteobacteria</taxon>
        <taxon>Aeromonadales</taxon>
        <taxon>Aeromonadaceae</taxon>
        <taxon>Zobellella</taxon>
    </lineage>
</organism>
<name>A0ABP6V7Y2_9GAMM</name>
<dbReference type="Proteomes" id="UP001500795">
    <property type="component" value="Unassembled WGS sequence"/>
</dbReference>
<dbReference type="EMBL" id="BAABCX010000001">
    <property type="protein sequence ID" value="GAA3530571.1"/>
    <property type="molecule type" value="Genomic_DNA"/>
</dbReference>